<sequence>VLVYLVFTELNQPQKPGFLAFVQESLAVPHIS</sequence>
<reference evidence="1" key="1">
    <citation type="submission" date="2018-05" db="EMBL/GenBank/DDBJ databases">
        <authorList>
            <person name="Lanie J.A."/>
            <person name="Ng W.-L."/>
            <person name="Kazmierczak K.M."/>
            <person name="Andrzejewski T.M."/>
            <person name="Davidsen T.M."/>
            <person name="Wayne K.J."/>
            <person name="Tettelin H."/>
            <person name="Glass J.I."/>
            <person name="Rusch D."/>
            <person name="Podicherti R."/>
            <person name="Tsui H.-C.T."/>
            <person name="Winkler M.E."/>
        </authorList>
    </citation>
    <scope>NUCLEOTIDE SEQUENCE</scope>
</reference>
<name>A0A381Q7M1_9ZZZZ</name>
<dbReference type="AlphaFoldDB" id="A0A381Q7M1"/>
<proteinExistence type="predicted"/>
<accession>A0A381Q7M1</accession>
<organism evidence="1">
    <name type="scientific">marine metagenome</name>
    <dbReference type="NCBI Taxonomy" id="408172"/>
    <lineage>
        <taxon>unclassified sequences</taxon>
        <taxon>metagenomes</taxon>
        <taxon>ecological metagenomes</taxon>
    </lineage>
</organism>
<evidence type="ECO:0000313" key="1">
    <source>
        <dbReference type="EMBL" id="SUZ74968.1"/>
    </source>
</evidence>
<gene>
    <name evidence="1" type="ORF">METZ01_LOCUS27822</name>
</gene>
<feature type="non-terminal residue" evidence="1">
    <location>
        <position position="1"/>
    </location>
</feature>
<protein>
    <submittedName>
        <fullName evidence="1">Uncharacterized protein</fullName>
    </submittedName>
</protein>
<dbReference type="EMBL" id="UINC01001228">
    <property type="protein sequence ID" value="SUZ74968.1"/>
    <property type="molecule type" value="Genomic_DNA"/>
</dbReference>